<dbReference type="Proteomes" id="UP000315724">
    <property type="component" value="Chromosome"/>
</dbReference>
<keyword evidence="2" id="KW-1185">Reference proteome</keyword>
<evidence type="ECO:0008006" key="3">
    <source>
        <dbReference type="Google" id="ProtNLM"/>
    </source>
</evidence>
<dbReference type="RefSeq" id="WP_145202770.1">
    <property type="nucleotide sequence ID" value="NZ_CP036267.1"/>
</dbReference>
<dbReference type="AlphaFoldDB" id="A0A517QSJ8"/>
<gene>
    <name evidence="1" type="ORF">Mal48_38540</name>
</gene>
<protein>
    <recommendedName>
        <fullName evidence="3">Neutral/alkaline non-lysosomal ceramidase</fullName>
    </recommendedName>
</protein>
<name>A0A517QSJ8_9PLAN</name>
<proteinExistence type="predicted"/>
<sequence>MQSEAFNQHEQSSGLRAAASEFEITPDLGAMTDHRTHEKAVEVVGPLKTTLLLLESDAIRVCLITTHFGPSTPVNVSHLFRETIARDLGLPVSHVLLLTSHNHCSVSFAENGVLMYNAYSESPPPAELLPVGKEFLKSLREHAQRLPEMLEEVSVWWGEGREDRITYNRKGLREDGSSYFIREKERELLGDDFSGEIETCAPLIVLKNHQDEPVAAFAQFTGHPVTAYNPEKTIIFGEWPQVACDILAEKLRSDHSSMGQAVPVGFLQGCAGDINSKEMFFGGVERSTEFGEMLAESYLAAMKSLRPSQSSELAFQVETVKIPLASIPAKELLEAELAEMDDFISRAKAGDEEMLNCVGLNFPTALSPPFRAKMVELVRPWNVWGIVLHETDSTEAVQKHLEMEIAVLRLGDVGIVGMPCEPFHGVGTQIRENSPLPLTIPCGYMNVSHGYIPDSENVGGQEYMSSHHRYTRFRLPLEKPAGDVLAQEAVRILNQFVEEK</sequence>
<dbReference type="EMBL" id="CP036267">
    <property type="protein sequence ID" value="QDT34591.1"/>
    <property type="molecule type" value="Genomic_DNA"/>
</dbReference>
<accession>A0A517QSJ8</accession>
<organism evidence="1 2">
    <name type="scientific">Thalassoglobus polymorphus</name>
    <dbReference type="NCBI Taxonomy" id="2527994"/>
    <lineage>
        <taxon>Bacteria</taxon>
        <taxon>Pseudomonadati</taxon>
        <taxon>Planctomycetota</taxon>
        <taxon>Planctomycetia</taxon>
        <taxon>Planctomycetales</taxon>
        <taxon>Planctomycetaceae</taxon>
        <taxon>Thalassoglobus</taxon>
    </lineage>
</organism>
<evidence type="ECO:0000313" key="2">
    <source>
        <dbReference type="Proteomes" id="UP000315724"/>
    </source>
</evidence>
<dbReference type="OrthoDB" id="247487at2"/>
<reference evidence="1 2" key="1">
    <citation type="submission" date="2019-02" db="EMBL/GenBank/DDBJ databases">
        <title>Deep-cultivation of Planctomycetes and their phenomic and genomic characterization uncovers novel biology.</title>
        <authorList>
            <person name="Wiegand S."/>
            <person name="Jogler M."/>
            <person name="Boedeker C."/>
            <person name="Pinto D."/>
            <person name="Vollmers J."/>
            <person name="Rivas-Marin E."/>
            <person name="Kohn T."/>
            <person name="Peeters S.H."/>
            <person name="Heuer A."/>
            <person name="Rast P."/>
            <person name="Oberbeckmann S."/>
            <person name="Bunk B."/>
            <person name="Jeske O."/>
            <person name="Meyerdierks A."/>
            <person name="Storesund J.E."/>
            <person name="Kallscheuer N."/>
            <person name="Luecker S."/>
            <person name="Lage O.M."/>
            <person name="Pohl T."/>
            <person name="Merkel B.J."/>
            <person name="Hornburger P."/>
            <person name="Mueller R.-W."/>
            <person name="Bruemmer F."/>
            <person name="Labrenz M."/>
            <person name="Spormann A.M."/>
            <person name="Op den Camp H."/>
            <person name="Overmann J."/>
            <person name="Amann R."/>
            <person name="Jetten M.S.M."/>
            <person name="Mascher T."/>
            <person name="Medema M.H."/>
            <person name="Devos D.P."/>
            <person name="Kaster A.-K."/>
            <person name="Ovreas L."/>
            <person name="Rohde M."/>
            <person name="Galperin M.Y."/>
            <person name="Jogler C."/>
        </authorList>
    </citation>
    <scope>NUCLEOTIDE SEQUENCE [LARGE SCALE GENOMIC DNA]</scope>
    <source>
        <strain evidence="1 2">Mal48</strain>
    </source>
</reference>
<dbReference type="KEGG" id="tpol:Mal48_38540"/>
<evidence type="ECO:0000313" key="1">
    <source>
        <dbReference type="EMBL" id="QDT34591.1"/>
    </source>
</evidence>